<dbReference type="InterPro" id="IPR008979">
    <property type="entry name" value="Galactose-bd-like_sf"/>
</dbReference>
<dbReference type="SUPFAM" id="SSF48208">
    <property type="entry name" value="Six-hairpin glycosidases"/>
    <property type="match status" value="1"/>
</dbReference>
<dbReference type="Pfam" id="PF20737">
    <property type="entry name" value="Glyco_hydro127C"/>
    <property type="match status" value="1"/>
</dbReference>
<evidence type="ECO:0008006" key="7">
    <source>
        <dbReference type="Google" id="ProtNLM"/>
    </source>
</evidence>
<dbReference type="Pfam" id="PF20736">
    <property type="entry name" value="Glyco_hydro127M"/>
    <property type="match status" value="1"/>
</dbReference>
<feature type="domain" description="Non-reducing end beta-L-arabinofuranosidase-like GH127 C-terminal" evidence="4">
    <location>
        <begin position="549"/>
        <end position="658"/>
    </location>
</feature>
<protein>
    <recommendedName>
        <fullName evidence="7">F5/8 type C domain-containing protein</fullName>
    </recommendedName>
</protein>
<feature type="signal peptide" evidence="1">
    <location>
        <begin position="1"/>
        <end position="30"/>
    </location>
</feature>
<keyword evidence="1" id="KW-0732">Signal</keyword>
<evidence type="ECO:0000259" key="4">
    <source>
        <dbReference type="Pfam" id="PF20737"/>
    </source>
</evidence>
<keyword evidence="6" id="KW-1185">Reference proteome</keyword>
<dbReference type="Pfam" id="PF07944">
    <property type="entry name" value="Beta-AFase-like_GH127_cat"/>
    <property type="match status" value="1"/>
</dbReference>
<dbReference type="SUPFAM" id="SSF49785">
    <property type="entry name" value="Galactose-binding domain-like"/>
    <property type="match status" value="1"/>
</dbReference>
<dbReference type="GO" id="GO:0005975">
    <property type="term" value="P:carbohydrate metabolic process"/>
    <property type="evidence" value="ECO:0007669"/>
    <property type="project" value="InterPro"/>
</dbReference>
<dbReference type="InterPro" id="IPR049049">
    <property type="entry name" value="Beta-AFase-like_GH127_C"/>
</dbReference>
<dbReference type="InterPro" id="IPR049174">
    <property type="entry name" value="Beta-AFase-like"/>
</dbReference>
<dbReference type="Proteomes" id="UP000199041">
    <property type="component" value="Unassembled WGS sequence"/>
</dbReference>
<evidence type="ECO:0000256" key="1">
    <source>
        <dbReference type="SAM" id="SignalP"/>
    </source>
</evidence>
<dbReference type="AlphaFoldDB" id="A0A1H3ZTZ0"/>
<feature type="domain" description="Non-reducing end beta-L-arabinofuranosidase-like GH127 catalytic" evidence="2">
    <location>
        <begin position="42"/>
        <end position="425"/>
    </location>
</feature>
<proteinExistence type="predicted"/>
<organism evidence="5 6">
    <name type="scientific">Arachidicoccus rhizosphaerae</name>
    <dbReference type="NCBI Taxonomy" id="551991"/>
    <lineage>
        <taxon>Bacteria</taxon>
        <taxon>Pseudomonadati</taxon>
        <taxon>Bacteroidota</taxon>
        <taxon>Chitinophagia</taxon>
        <taxon>Chitinophagales</taxon>
        <taxon>Chitinophagaceae</taxon>
        <taxon>Arachidicoccus</taxon>
    </lineage>
</organism>
<feature type="chain" id="PRO_5011685065" description="F5/8 type C domain-containing protein" evidence="1">
    <location>
        <begin position="31"/>
        <end position="811"/>
    </location>
</feature>
<sequence length="811" mass="90664">MQQLIRKSGKTIGLGLLAAGMLQASPSAFGQDYPYKPVAFTQVQLTDHFWKPKIEVNATVTIPYILQMCKEHGRIDNFLKAAGKEPAGDKLTAYPFDDTDIYKLIEGASYSLQTTPNPLLDRQLDTLIQIIGEAQEPDGYLYTFRTAKVKHPQEWIGQHRWENAEILSHELYNCGHLYEAAVAHYQATGKKTLLDIATKNADLLVKDFGWGKIEKYPGHPVVEMGLAKLYRVTGQKKYLDLAKFFLDVRGPQKDNKGDVYNQSNIKLVNQREAEGHAVRAAYLYSGMADVAALTKDTAYLTAIDAIWNDIIDHKLYITGGIGATGNGEAFGPAYDLPNMTAYAETCAAIANVYFNERMFLLHGDARYIDVLEKTLYNGLLSGVSLDGTHFFYPNPLASLGQHARSAWFDCACCITNISRFMPSMPEYIYAQDKNSLFVNLFAANKASFELAAGKVQLEQITNYPWDGKIQINVTPITAKDFSLHIRIPGWAKGDALPGDLYHFLDINPHPVDLFLNGKNVDYQLVNGYAVINRKWSKGDQISFDLPMPVKKILANPEVKADAGRFAFQRGPIVYCIEGADRKDSSVMHLVIDTAAQVRTSYATHKLGGIEELEIPGYLLKRKDANEGTAVEKSPTQVTAIPYYSWNNRGSDEMEVWIPYDASSSTPLPAPSIASKSKVTGSHVSKLMLRAVNNQVTPEDSKDQSTGNLHWWPAKDQQEWVQYEFDQPYTISSSKVYFFDDGPFGGCRVPASWQLLYKKGDNWIPVENTSGYTTEKDKFNEVHFKPVKTTGLKLQLQLPKDNSSGVLEWSVK</sequence>
<evidence type="ECO:0000313" key="5">
    <source>
        <dbReference type="EMBL" id="SEA26891.1"/>
    </source>
</evidence>
<dbReference type="InterPro" id="IPR049046">
    <property type="entry name" value="Beta-AFase-like_GH127_middle"/>
</dbReference>
<dbReference type="Gene3D" id="2.60.120.260">
    <property type="entry name" value="Galactose-binding domain-like"/>
    <property type="match status" value="1"/>
</dbReference>
<name>A0A1H3ZTZ0_9BACT</name>
<reference evidence="5 6" key="1">
    <citation type="submission" date="2016-10" db="EMBL/GenBank/DDBJ databases">
        <authorList>
            <person name="de Groot N.N."/>
        </authorList>
    </citation>
    <scope>NUCLEOTIDE SEQUENCE [LARGE SCALE GENOMIC DNA]</scope>
    <source>
        <strain evidence="5 6">Vu-144</strain>
    </source>
</reference>
<dbReference type="STRING" id="551991.SAMN05192529_11224"/>
<accession>A0A1H3ZTZ0</accession>
<dbReference type="PANTHER" id="PTHR43465">
    <property type="entry name" value="DUF1680 DOMAIN PROTEIN (AFU_ORTHOLOGUE AFUA_1G08910)"/>
    <property type="match status" value="1"/>
</dbReference>
<dbReference type="PANTHER" id="PTHR43465:SF2">
    <property type="entry name" value="DUF1680 DOMAIN PROTEIN (AFU_ORTHOLOGUE AFUA_1G08910)"/>
    <property type="match status" value="1"/>
</dbReference>
<evidence type="ECO:0000259" key="3">
    <source>
        <dbReference type="Pfam" id="PF20736"/>
    </source>
</evidence>
<dbReference type="EMBL" id="FNQY01000012">
    <property type="protein sequence ID" value="SEA26891.1"/>
    <property type="molecule type" value="Genomic_DNA"/>
</dbReference>
<feature type="domain" description="Non-reducing end beta-L-arabinofuranosidase-like GH127 middle" evidence="3">
    <location>
        <begin position="436"/>
        <end position="547"/>
    </location>
</feature>
<gene>
    <name evidence="5" type="ORF">SAMN05192529_11224</name>
</gene>
<evidence type="ECO:0000313" key="6">
    <source>
        <dbReference type="Proteomes" id="UP000199041"/>
    </source>
</evidence>
<dbReference type="InterPro" id="IPR008928">
    <property type="entry name" value="6-hairpin_glycosidase_sf"/>
</dbReference>
<evidence type="ECO:0000259" key="2">
    <source>
        <dbReference type="Pfam" id="PF07944"/>
    </source>
</evidence>
<dbReference type="InterPro" id="IPR012878">
    <property type="entry name" value="Beta-AFase-like_GH127_cat"/>
</dbReference>